<comment type="caution">
    <text evidence="1">The sequence shown here is derived from an EMBL/GenBank/DDBJ whole genome shotgun (WGS) entry which is preliminary data.</text>
</comment>
<sequence>MPAHTVLDEPRVVVLQRGADQDFRGLVLC</sequence>
<gene>
    <name evidence="1" type="ORF">HEB29_005575</name>
</gene>
<accession>A0A7Y9KZ10</accession>
<reference evidence="1 2" key="1">
    <citation type="submission" date="2020-07" db="EMBL/GenBank/DDBJ databases">
        <title>Sequencing the genomes of 1000 actinobacteria strains.</title>
        <authorList>
            <person name="Klenk H.-P."/>
        </authorList>
    </citation>
    <scope>NUCLEOTIDE SEQUENCE [LARGE SCALE GENOMIC DNA]</scope>
    <source>
        <strain evidence="1 2">DSM 41455</strain>
    </source>
</reference>
<proteinExistence type="predicted"/>
<evidence type="ECO:0000313" key="1">
    <source>
        <dbReference type="EMBL" id="NYE44564.1"/>
    </source>
</evidence>
<dbReference type="Proteomes" id="UP000530403">
    <property type="component" value="Unassembled WGS sequence"/>
</dbReference>
<evidence type="ECO:0000313" key="2">
    <source>
        <dbReference type="Proteomes" id="UP000530403"/>
    </source>
</evidence>
<dbReference type="EMBL" id="JACCCF010000001">
    <property type="protein sequence ID" value="NYE44564.1"/>
    <property type="molecule type" value="Genomic_DNA"/>
</dbReference>
<name>A0A7Y9KZ10_9ACTN</name>
<organism evidence="1 2">
    <name type="scientific">Streptomyces fulvorobeus</name>
    <dbReference type="NCBI Taxonomy" id="284028"/>
    <lineage>
        <taxon>Bacteria</taxon>
        <taxon>Bacillati</taxon>
        <taxon>Actinomycetota</taxon>
        <taxon>Actinomycetes</taxon>
        <taxon>Kitasatosporales</taxon>
        <taxon>Streptomycetaceae</taxon>
        <taxon>Streptomyces</taxon>
    </lineage>
</organism>
<protein>
    <submittedName>
        <fullName evidence="1">Uncharacterized protein</fullName>
    </submittedName>
</protein>
<dbReference type="AlphaFoldDB" id="A0A7Y9KZ10"/>